<accession>A0ABT8XB26</accession>
<keyword evidence="9" id="KW-1185">Reference proteome</keyword>
<dbReference type="Pfam" id="PF00005">
    <property type="entry name" value="ABC_tran"/>
    <property type="match status" value="1"/>
</dbReference>
<comment type="caution">
    <text evidence="8">The sequence shown here is derived from an EMBL/GenBank/DDBJ whole genome shotgun (WGS) entry which is preliminary data.</text>
</comment>
<feature type="region of interest" description="Disordered" evidence="6">
    <location>
        <begin position="322"/>
        <end position="344"/>
    </location>
</feature>
<dbReference type="Gene3D" id="3.40.50.300">
    <property type="entry name" value="P-loop containing nucleotide triphosphate hydrolases"/>
    <property type="match status" value="1"/>
</dbReference>
<dbReference type="InterPro" id="IPR027417">
    <property type="entry name" value="P-loop_NTPase"/>
</dbReference>
<dbReference type="InterPro" id="IPR013563">
    <property type="entry name" value="Oligopep_ABC_C"/>
</dbReference>
<evidence type="ECO:0000256" key="4">
    <source>
        <dbReference type="ARBA" id="ARBA00022741"/>
    </source>
</evidence>
<dbReference type="InterPro" id="IPR003439">
    <property type="entry name" value="ABC_transporter-like_ATP-bd"/>
</dbReference>
<organism evidence="8 9">
    <name type="scientific">Shinella curvata</name>
    <dbReference type="NCBI Taxonomy" id="1817964"/>
    <lineage>
        <taxon>Bacteria</taxon>
        <taxon>Pseudomonadati</taxon>
        <taxon>Pseudomonadota</taxon>
        <taxon>Alphaproteobacteria</taxon>
        <taxon>Hyphomicrobiales</taxon>
        <taxon>Rhizobiaceae</taxon>
        <taxon>Shinella</taxon>
    </lineage>
</organism>
<dbReference type="Proteomes" id="UP001177080">
    <property type="component" value="Unassembled WGS sequence"/>
</dbReference>
<reference evidence="8" key="1">
    <citation type="submission" date="2022-04" db="EMBL/GenBank/DDBJ databases">
        <title>Shinella lacus sp. nov., a novel member of the genus Shinella from water.</title>
        <authorList>
            <person name="Deng Y."/>
        </authorList>
    </citation>
    <scope>NUCLEOTIDE SEQUENCE</scope>
    <source>
        <strain evidence="8">JCM 31239</strain>
    </source>
</reference>
<dbReference type="PROSITE" id="PS50893">
    <property type="entry name" value="ABC_TRANSPORTER_2"/>
    <property type="match status" value="1"/>
</dbReference>
<evidence type="ECO:0000256" key="1">
    <source>
        <dbReference type="ARBA" id="ARBA00004417"/>
    </source>
</evidence>
<evidence type="ECO:0000256" key="3">
    <source>
        <dbReference type="ARBA" id="ARBA00022448"/>
    </source>
</evidence>
<protein>
    <submittedName>
        <fullName evidence="8">ABC transporter ATP-binding protein</fullName>
    </submittedName>
</protein>
<dbReference type="InterPro" id="IPR017871">
    <property type="entry name" value="ABC_transporter-like_CS"/>
</dbReference>
<sequence>MKNLITARGLTKRFSVQRGLKTHWVHAVDDLNFSIGEGECVGLVGESGCGKTILSRLLSRMIDPTSGSIMFDQVDLTKMPTKKFADSLHRAQIQIVFQDPTESLNPHFTAFQAVADPLRRLMSNLSAAEVEEKVNQAFDDVGLPRALGSRYPHQLSGGQKARIGIARAIAVEPRLLILDEPTSALDVSVQSTILRLLGELRAKRGMSYLFVTHDLEVVRIISDRILVMYLGKIIESGPANQVFENPVHPYTKALLAASPDPARRGIKTQRLEGSASSPIDPDPNVCRFAGRCPVEMSNCRSVMPPLIEVEEGHHAACHRAEPRGAQVTHLPSRKPAFPNSGVRQ</sequence>
<evidence type="ECO:0000256" key="2">
    <source>
        <dbReference type="ARBA" id="ARBA00005417"/>
    </source>
</evidence>
<evidence type="ECO:0000313" key="8">
    <source>
        <dbReference type="EMBL" id="MDO6120941.1"/>
    </source>
</evidence>
<name>A0ABT8XB26_9HYPH</name>
<comment type="similarity">
    <text evidence="2">Belongs to the ABC transporter superfamily.</text>
</comment>
<dbReference type="InterPro" id="IPR050319">
    <property type="entry name" value="ABC_transp_ATP-bind"/>
</dbReference>
<dbReference type="PROSITE" id="PS00211">
    <property type="entry name" value="ABC_TRANSPORTER_1"/>
    <property type="match status" value="1"/>
</dbReference>
<keyword evidence="3" id="KW-0813">Transport</keyword>
<keyword evidence="5 8" id="KW-0067">ATP-binding</keyword>
<dbReference type="Pfam" id="PF08352">
    <property type="entry name" value="oligo_HPY"/>
    <property type="match status" value="1"/>
</dbReference>
<dbReference type="SMART" id="SM00382">
    <property type="entry name" value="AAA"/>
    <property type="match status" value="1"/>
</dbReference>
<dbReference type="SUPFAM" id="SSF52540">
    <property type="entry name" value="P-loop containing nucleoside triphosphate hydrolases"/>
    <property type="match status" value="1"/>
</dbReference>
<keyword evidence="4" id="KW-0547">Nucleotide-binding</keyword>
<dbReference type="InterPro" id="IPR003593">
    <property type="entry name" value="AAA+_ATPase"/>
</dbReference>
<dbReference type="PANTHER" id="PTHR43776">
    <property type="entry name" value="TRANSPORT ATP-BINDING PROTEIN"/>
    <property type="match status" value="1"/>
</dbReference>
<dbReference type="GO" id="GO:0005524">
    <property type="term" value="F:ATP binding"/>
    <property type="evidence" value="ECO:0007669"/>
    <property type="project" value="UniProtKB-KW"/>
</dbReference>
<gene>
    <name evidence="8" type="ORF">GB928_007075</name>
</gene>
<dbReference type="EMBL" id="WHSC02000002">
    <property type="protein sequence ID" value="MDO6120941.1"/>
    <property type="molecule type" value="Genomic_DNA"/>
</dbReference>
<comment type="subcellular location">
    <subcellularLocation>
        <location evidence="1">Cell inner membrane</location>
        <topology evidence="1">Peripheral membrane protein</topology>
    </subcellularLocation>
</comment>
<dbReference type="NCBIfam" id="TIGR01727">
    <property type="entry name" value="oligo_HPY"/>
    <property type="match status" value="1"/>
</dbReference>
<evidence type="ECO:0000259" key="7">
    <source>
        <dbReference type="PROSITE" id="PS50893"/>
    </source>
</evidence>
<evidence type="ECO:0000313" key="9">
    <source>
        <dbReference type="Proteomes" id="UP001177080"/>
    </source>
</evidence>
<evidence type="ECO:0000256" key="5">
    <source>
        <dbReference type="ARBA" id="ARBA00022840"/>
    </source>
</evidence>
<proteinExistence type="inferred from homology"/>
<dbReference type="CDD" id="cd03257">
    <property type="entry name" value="ABC_NikE_OppD_transporters"/>
    <property type="match status" value="1"/>
</dbReference>
<evidence type="ECO:0000256" key="6">
    <source>
        <dbReference type="SAM" id="MobiDB-lite"/>
    </source>
</evidence>
<dbReference type="RefSeq" id="WP_244761630.1">
    <property type="nucleotide sequence ID" value="NZ_JALJCJ010000004.1"/>
</dbReference>
<feature type="domain" description="ABC transporter" evidence="7">
    <location>
        <begin position="5"/>
        <end position="255"/>
    </location>
</feature>